<reference evidence="3" key="1">
    <citation type="journal article" date="2014" name="Genome Announc.">
        <title>Draft genome sequence of Colletotrichum sublineola, a destructive pathogen of cultivated sorghum.</title>
        <authorList>
            <person name="Baroncelli R."/>
            <person name="Sanz-Martin J.M."/>
            <person name="Rech G.E."/>
            <person name="Sukno S.A."/>
            <person name="Thon M.R."/>
        </authorList>
    </citation>
    <scope>NUCLEOTIDE SEQUENCE [LARGE SCALE GENOMIC DNA]</scope>
    <source>
        <strain evidence="3">TX430BB</strain>
    </source>
</reference>
<evidence type="ECO:0000256" key="1">
    <source>
        <dbReference type="SAM" id="MobiDB-lite"/>
    </source>
</evidence>
<evidence type="ECO:0008006" key="4">
    <source>
        <dbReference type="Google" id="ProtNLM"/>
    </source>
</evidence>
<gene>
    <name evidence="2" type="ORF">CSUB01_08424</name>
</gene>
<comment type="caution">
    <text evidence="2">The sequence shown here is derived from an EMBL/GenBank/DDBJ whole genome shotgun (WGS) entry which is preliminary data.</text>
</comment>
<evidence type="ECO:0000313" key="2">
    <source>
        <dbReference type="EMBL" id="KDN68547.1"/>
    </source>
</evidence>
<protein>
    <recommendedName>
        <fullName evidence="4">Integral membrane protein</fullName>
    </recommendedName>
</protein>
<dbReference type="STRING" id="1173701.A0A066XHZ8"/>
<dbReference type="AlphaFoldDB" id="A0A066XHZ8"/>
<dbReference type="EMBL" id="JMSE01000655">
    <property type="protein sequence ID" value="KDN68547.1"/>
    <property type="molecule type" value="Genomic_DNA"/>
</dbReference>
<dbReference type="Proteomes" id="UP000027238">
    <property type="component" value="Unassembled WGS sequence"/>
</dbReference>
<dbReference type="eggNOG" id="ENOG502R9SI">
    <property type="taxonomic scope" value="Eukaryota"/>
</dbReference>
<keyword evidence="3" id="KW-1185">Reference proteome</keyword>
<proteinExistence type="predicted"/>
<name>A0A066XHZ8_COLSU</name>
<organism evidence="2 3">
    <name type="scientific">Colletotrichum sublineola</name>
    <name type="common">Sorghum anthracnose fungus</name>
    <dbReference type="NCBI Taxonomy" id="1173701"/>
    <lineage>
        <taxon>Eukaryota</taxon>
        <taxon>Fungi</taxon>
        <taxon>Dikarya</taxon>
        <taxon>Ascomycota</taxon>
        <taxon>Pezizomycotina</taxon>
        <taxon>Sordariomycetes</taxon>
        <taxon>Hypocreomycetidae</taxon>
        <taxon>Glomerellales</taxon>
        <taxon>Glomerellaceae</taxon>
        <taxon>Colletotrichum</taxon>
        <taxon>Colletotrichum graminicola species complex</taxon>
    </lineage>
</organism>
<accession>A0A066XHZ8</accession>
<dbReference type="OrthoDB" id="10017208at2759"/>
<sequence length="167" mass="18111">MGILKAVYMHMAGGNPNDSFNYWVHFWQNLQLNMGIIAACASFLKPLFGRILKLNSSASFHHHHHRYEGSDGTPHGAGASHSKHAASTENKVTINQSKYDDLEMFAKGDHCIAERQVVSPVGGQGAQVTGAQQVSQEAPPSTILPPVVRGKGCVDDGCQCNLQQQFV</sequence>
<dbReference type="HOGENOM" id="CLU_1594425_0_0_1"/>
<evidence type="ECO:0000313" key="3">
    <source>
        <dbReference type="Proteomes" id="UP000027238"/>
    </source>
</evidence>
<feature type="region of interest" description="Disordered" evidence="1">
    <location>
        <begin position="63"/>
        <end position="88"/>
    </location>
</feature>